<dbReference type="EMBL" id="QJPH01000562">
    <property type="protein sequence ID" value="PZN70170.1"/>
    <property type="molecule type" value="Genomic_DNA"/>
</dbReference>
<dbReference type="InterPro" id="IPR036866">
    <property type="entry name" value="RibonucZ/Hydroxyglut_hydro"/>
</dbReference>
<dbReference type="Pfam" id="PF14864">
    <property type="entry name" value="Alkyl_sulf_C"/>
    <property type="match status" value="1"/>
</dbReference>
<reference evidence="7 8" key="1">
    <citation type="journal article" date="2018" name="Aquat. Microb. Ecol.">
        <title>Gammaproteobacterial methanotrophs dominate.</title>
        <authorList>
            <person name="Rissanen A.J."/>
            <person name="Saarenheimo J."/>
            <person name="Tiirola M."/>
            <person name="Peura S."/>
            <person name="Aalto S.L."/>
            <person name="Karvinen A."/>
            <person name="Nykanen H."/>
        </authorList>
    </citation>
    <scope>NUCLEOTIDE SEQUENCE [LARGE SCALE GENOMIC DNA]</scope>
    <source>
        <strain evidence="7">AMbin10</strain>
    </source>
</reference>
<comment type="caution">
    <text evidence="7">The sequence shown here is derived from an EMBL/GenBank/DDBJ whole genome shotgun (WGS) entry which is preliminary data.</text>
</comment>
<dbReference type="AlphaFoldDB" id="A0A2W4S2L8"/>
<dbReference type="InterPro" id="IPR029229">
    <property type="entry name" value="Alkyl_sulf_C"/>
</dbReference>
<proteinExistence type="inferred from homology"/>
<dbReference type="InterPro" id="IPR001279">
    <property type="entry name" value="Metallo-B-lactamas"/>
</dbReference>
<dbReference type="Gene3D" id="3.60.15.30">
    <property type="entry name" value="Metallo-beta-lactamase domain"/>
    <property type="match status" value="1"/>
</dbReference>
<evidence type="ECO:0000313" key="8">
    <source>
        <dbReference type="Proteomes" id="UP000249396"/>
    </source>
</evidence>
<feature type="region of interest" description="Disordered" evidence="5">
    <location>
        <begin position="28"/>
        <end position="47"/>
    </location>
</feature>
<comment type="similarity">
    <text evidence="4">Belongs to the metallo-beta-lactamase superfamily. Type III sulfatase family.</text>
</comment>
<dbReference type="GO" id="GO:0018909">
    <property type="term" value="P:dodecyl sulfate metabolic process"/>
    <property type="evidence" value="ECO:0007669"/>
    <property type="project" value="InterPro"/>
</dbReference>
<feature type="non-terminal residue" evidence="7">
    <location>
        <position position="650"/>
    </location>
</feature>
<evidence type="ECO:0000256" key="4">
    <source>
        <dbReference type="ARBA" id="ARBA00033751"/>
    </source>
</evidence>
<gene>
    <name evidence="7" type="ORF">DM484_28705</name>
</gene>
<dbReference type="SUPFAM" id="SSF55718">
    <property type="entry name" value="SCP-like"/>
    <property type="match status" value="1"/>
</dbReference>
<dbReference type="Gene3D" id="1.25.40.880">
    <property type="entry name" value="Alkyl sulfatase, dimerisation domain"/>
    <property type="match status" value="1"/>
</dbReference>
<dbReference type="InterPro" id="IPR036527">
    <property type="entry name" value="SCP2_sterol-bd_dom_sf"/>
</dbReference>
<dbReference type="GO" id="GO:0018741">
    <property type="term" value="F:linear primary-alkylsulfatase activity"/>
    <property type="evidence" value="ECO:0007669"/>
    <property type="project" value="InterPro"/>
</dbReference>
<dbReference type="GO" id="GO:0046983">
    <property type="term" value="F:protein dimerization activity"/>
    <property type="evidence" value="ECO:0007669"/>
    <property type="project" value="InterPro"/>
</dbReference>
<evidence type="ECO:0000256" key="5">
    <source>
        <dbReference type="SAM" id="MobiDB-lite"/>
    </source>
</evidence>
<evidence type="ECO:0000256" key="2">
    <source>
        <dbReference type="ARBA" id="ARBA00022801"/>
    </source>
</evidence>
<dbReference type="InterPro" id="IPR052195">
    <property type="entry name" value="Bact_Alkyl/Aryl-Sulfatase"/>
</dbReference>
<dbReference type="Gene3D" id="3.30.1050.10">
    <property type="entry name" value="SCP2 sterol-binding domain"/>
    <property type="match status" value="1"/>
</dbReference>
<dbReference type="Proteomes" id="UP000249396">
    <property type="component" value="Unassembled WGS sequence"/>
</dbReference>
<keyword evidence="3" id="KW-0862">Zinc</keyword>
<dbReference type="GO" id="GO:0046872">
    <property type="term" value="F:metal ion binding"/>
    <property type="evidence" value="ECO:0007669"/>
    <property type="project" value="UniProtKB-KW"/>
</dbReference>
<dbReference type="Pfam" id="PF14863">
    <property type="entry name" value="Alkyl_sulf_dimr"/>
    <property type="match status" value="1"/>
</dbReference>
<evidence type="ECO:0000259" key="6">
    <source>
        <dbReference type="SMART" id="SM00849"/>
    </source>
</evidence>
<keyword evidence="2" id="KW-0378">Hydrolase</keyword>
<feature type="domain" description="Metallo-beta-lactamase" evidence="6">
    <location>
        <begin position="151"/>
        <end position="401"/>
    </location>
</feature>
<evidence type="ECO:0000256" key="1">
    <source>
        <dbReference type="ARBA" id="ARBA00022723"/>
    </source>
</evidence>
<dbReference type="InterPro" id="IPR044097">
    <property type="entry name" value="Bds1/SdsA1_MBL-fold"/>
</dbReference>
<dbReference type="InterPro" id="IPR038536">
    <property type="entry name" value="Alkyl/aryl-sulf_dimr_sf"/>
</dbReference>
<dbReference type="SUPFAM" id="SSF56281">
    <property type="entry name" value="Metallo-hydrolase/oxidoreductase"/>
    <property type="match status" value="1"/>
</dbReference>
<keyword evidence="1" id="KW-0479">Metal-binding</keyword>
<accession>A0A2W4S2L8</accession>
<dbReference type="InterPro" id="IPR029228">
    <property type="entry name" value="Alkyl_sulf_dimr"/>
</dbReference>
<name>A0A2W4S2L8_9GAMM</name>
<dbReference type="SMART" id="SM00849">
    <property type="entry name" value="Lactamase_B"/>
    <property type="match status" value="1"/>
</dbReference>
<dbReference type="PANTHER" id="PTHR43223">
    <property type="entry name" value="ALKYL/ARYL-SULFATASE"/>
    <property type="match status" value="1"/>
</dbReference>
<dbReference type="PANTHER" id="PTHR43223:SF1">
    <property type="entry name" value="ALKYL_ARYL-SULFATASE BDS1"/>
    <property type="match status" value="1"/>
</dbReference>
<dbReference type="CDD" id="cd07710">
    <property type="entry name" value="arylsulfatase_Sdsa1-like_MBL-fold"/>
    <property type="match status" value="1"/>
</dbReference>
<dbReference type="Pfam" id="PF00753">
    <property type="entry name" value="Lactamase_B"/>
    <property type="match status" value="1"/>
</dbReference>
<sequence>MKDLTQKMIVTAVSIALPILVGIAAEAPQSEGTNPPGAQPSTAHTQAQNAKVFSELDFQIPEEAENAGYGLVAKPTQNIMLLDKTVWDFSAYDFEKAQPPTTADEYKTYSVNPSLWRQAQLNNNYGLFNVTDPEGKNPNNPQIFQIRGYDLANMTIVEGQTGLILVDTLTSEQTAKAAMAFYNEQRGNSHYGKTPEIKAIIYSHSHIDHYGGVGGLIKASDTLADKGNKAKVLLIAPSGFLEHAVSENVFAGNAMSRHATYMYGTPLPNGVLGQVDAGLGKRVSAGIPTIIAPNVSIDNDTFAVRPCNVDALKSSDLSKPCGVDGVTLEFQLTPNTEAPSEMTVYFPDFKALDMAELACPLMHNLLTMRGSQVRSSQDWAHYLTQSLERYGDKAEVVLGQHNWPHWKNQSIREYLASQRDLYQYIHDQSLRLANEGYSMNDLAEMVVLPESLKKPWFLQGYYGSLKHNVKAVYQMYLGWYDGNPALLDPLADVAAAKKYVEYMGGVGSVIAKAQKDFASGNYRWVAQVMNQAIFAYPDNKPAKLLQAKALEQLGYQAEAATWRNAYLMGAKELRNGIKVGGGSTVTPSTLEAMTVPMYFEFLGIRLNGPKATGNNLSIKWNIVDCDTDQKDMCGNFVTVVENSALTYLSK</sequence>
<evidence type="ECO:0000313" key="7">
    <source>
        <dbReference type="EMBL" id="PZN70170.1"/>
    </source>
</evidence>
<evidence type="ECO:0000256" key="3">
    <source>
        <dbReference type="ARBA" id="ARBA00022833"/>
    </source>
</evidence>
<protein>
    <recommendedName>
        <fullName evidence="6">Metallo-beta-lactamase domain-containing protein</fullName>
    </recommendedName>
</protein>
<organism evidence="7 8">
    <name type="scientific">Candidatus Methylumidiphilus alinenensis</name>
    <dbReference type="NCBI Taxonomy" id="2202197"/>
    <lineage>
        <taxon>Bacteria</taxon>
        <taxon>Pseudomonadati</taxon>
        <taxon>Pseudomonadota</taxon>
        <taxon>Gammaproteobacteria</taxon>
        <taxon>Methylococcales</taxon>
        <taxon>Candidatus Methylumidiphilus</taxon>
    </lineage>
</organism>